<feature type="non-terminal residue" evidence="1">
    <location>
        <position position="1"/>
    </location>
</feature>
<evidence type="ECO:0000313" key="2">
    <source>
        <dbReference type="Proteomes" id="UP000789366"/>
    </source>
</evidence>
<comment type="caution">
    <text evidence="1">The sequence shown here is derived from an EMBL/GenBank/DDBJ whole genome shotgun (WGS) entry which is preliminary data.</text>
</comment>
<name>A0ACA9P9T6_9GLOM</name>
<organism evidence="1 2">
    <name type="scientific">Cetraspora pellucida</name>
    <dbReference type="NCBI Taxonomy" id="1433469"/>
    <lineage>
        <taxon>Eukaryota</taxon>
        <taxon>Fungi</taxon>
        <taxon>Fungi incertae sedis</taxon>
        <taxon>Mucoromycota</taxon>
        <taxon>Glomeromycotina</taxon>
        <taxon>Glomeromycetes</taxon>
        <taxon>Diversisporales</taxon>
        <taxon>Gigasporaceae</taxon>
        <taxon>Cetraspora</taxon>
    </lineage>
</organism>
<dbReference type="Proteomes" id="UP000789366">
    <property type="component" value="Unassembled WGS sequence"/>
</dbReference>
<keyword evidence="2" id="KW-1185">Reference proteome</keyword>
<dbReference type="EMBL" id="CAJVPW010021146">
    <property type="protein sequence ID" value="CAG8692139.1"/>
    <property type="molecule type" value="Genomic_DNA"/>
</dbReference>
<sequence length="58" mass="6765">FSALPQLYSTLNISEQPVQATKLTILTLSNFLKQVDENENTNNYYQTFLVKLERQRIS</sequence>
<protein>
    <submittedName>
        <fullName evidence="1">12313_t:CDS:1</fullName>
    </submittedName>
</protein>
<feature type="non-terminal residue" evidence="1">
    <location>
        <position position="58"/>
    </location>
</feature>
<proteinExistence type="predicted"/>
<gene>
    <name evidence="1" type="ORF">SPELUC_LOCUS10811</name>
</gene>
<evidence type="ECO:0000313" key="1">
    <source>
        <dbReference type="EMBL" id="CAG8692139.1"/>
    </source>
</evidence>
<accession>A0ACA9P9T6</accession>
<reference evidence="1" key="1">
    <citation type="submission" date="2021-06" db="EMBL/GenBank/DDBJ databases">
        <authorList>
            <person name="Kallberg Y."/>
            <person name="Tangrot J."/>
            <person name="Rosling A."/>
        </authorList>
    </citation>
    <scope>NUCLEOTIDE SEQUENCE</scope>
    <source>
        <strain evidence="1">28 12/20/2015</strain>
    </source>
</reference>